<feature type="domain" description="ATPase" evidence="1">
    <location>
        <begin position="3"/>
        <end position="204"/>
    </location>
</feature>
<feature type="domain" description="DUF234" evidence="2">
    <location>
        <begin position="313"/>
        <end position="398"/>
    </location>
</feature>
<name>A0ABU4WDZ9_9FUSO</name>
<dbReference type="InterPro" id="IPR004256">
    <property type="entry name" value="DUF234"/>
</dbReference>
<dbReference type="RefSeq" id="WP_320314293.1">
    <property type="nucleotide sequence ID" value="NZ_JAVIKH010000016.1"/>
</dbReference>
<keyword evidence="3" id="KW-0547">Nucleotide-binding</keyword>
<sequence length="454" mass="54106">MSFINRQKEMKTLNREFEKNSSFTVIYGRRRVGKTTLIKEFIKEKKAFYFFADKQNETIQINRFKNQLGEYFNDDFVKKIEIKDWDTLFDYFISKLGNEKFVLVIDEFQYLCMVNKSFSSIFQRIFDEKLKEKNIMIILCGSLISMMYSEVLAYDSPLFGRRTAQIKLKPIDFKYYPEFFKEKSHHSLIEMYSITGGIPKYILSFDREKSPLWNIEHNIFDRDNYLYSEPKFLLQEEINDLSRYFSILQSIANGNTKLSSISSQLEIPSNGLTPYISKLVELDILEKEIPVTEDIKNSKKALYKIKDNFLNFWFNYVYPYQSYLEIENLTYPLEKIKSTFDLWVSKIYEDLSRESLMWDSKMPFPIKNLGRWWNKNEEIDIVALGENEILFGECKWSNKHVGLSVLYKLKEKAKFVKWKTDSRKEYYILFSKSGFSDELIEASKNDSTIILSNF</sequence>
<dbReference type="Gene3D" id="3.40.1350.10">
    <property type="match status" value="1"/>
</dbReference>
<comment type="caution">
    <text evidence="3">The sequence shown here is derived from an EMBL/GenBank/DDBJ whole genome shotgun (WGS) entry which is preliminary data.</text>
</comment>
<dbReference type="Proteomes" id="UP001279681">
    <property type="component" value="Unassembled WGS sequence"/>
</dbReference>
<dbReference type="SUPFAM" id="SSF52540">
    <property type="entry name" value="P-loop containing nucleoside triphosphate hydrolases"/>
    <property type="match status" value="1"/>
</dbReference>
<reference evidence="4" key="1">
    <citation type="submission" date="2023-07" db="EMBL/GenBank/DDBJ databases">
        <authorList>
            <person name="Colorado M.A."/>
            <person name="Villamil L.M."/>
            <person name="Melo J.F."/>
            <person name="Rodriguez J.A."/>
            <person name="Ruiz R.Y."/>
        </authorList>
    </citation>
    <scope>NUCLEOTIDE SEQUENCE [LARGE SCALE GENOMIC DNA]</scope>
    <source>
        <strain evidence="4">C33</strain>
    </source>
</reference>
<keyword evidence="3" id="KW-0067">ATP-binding</keyword>
<evidence type="ECO:0000259" key="1">
    <source>
        <dbReference type="Pfam" id="PF01637"/>
    </source>
</evidence>
<gene>
    <name evidence="3" type="ORF">RFV38_10590</name>
</gene>
<protein>
    <submittedName>
        <fullName evidence="3">ATP-binding protein</fullName>
    </submittedName>
</protein>
<evidence type="ECO:0000313" key="3">
    <source>
        <dbReference type="EMBL" id="MDX8336939.1"/>
    </source>
</evidence>
<accession>A0ABU4WDZ9</accession>
<dbReference type="InterPro" id="IPR011856">
    <property type="entry name" value="tRNA_endonuc-like_dom_sf"/>
</dbReference>
<dbReference type="GO" id="GO:0005524">
    <property type="term" value="F:ATP binding"/>
    <property type="evidence" value="ECO:0007669"/>
    <property type="project" value="UniProtKB-KW"/>
</dbReference>
<dbReference type="SUPFAM" id="SSF52980">
    <property type="entry name" value="Restriction endonuclease-like"/>
    <property type="match status" value="1"/>
</dbReference>
<dbReference type="InterPro" id="IPR011335">
    <property type="entry name" value="Restrct_endonuc-II-like"/>
</dbReference>
<dbReference type="EMBL" id="JAVIKH010000016">
    <property type="protein sequence ID" value="MDX8336939.1"/>
    <property type="molecule type" value="Genomic_DNA"/>
</dbReference>
<proteinExistence type="predicted"/>
<dbReference type="CDD" id="cd00882">
    <property type="entry name" value="Ras_like_GTPase"/>
    <property type="match status" value="1"/>
</dbReference>
<evidence type="ECO:0000259" key="2">
    <source>
        <dbReference type="Pfam" id="PF03008"/>
    </source>
</evidence>
<dbReference type="Gene3D" id="3.40.50.300">
    <property type="entry name" value="P-loop containing nucleotide triphosphate hydrolases"/>
    <property type="match status" value="1"/>
</dbReference>
<dbReference type="PANTHER" id="PTHR34704">
    <property type="entry name" value="ATPASE"/>
    <property type="match status" value="1"/>
</dbReference>
<keyword evidence="4" id="KW-1185">Reference proteome</keyword>
<dbReference type="InterPro" id="IPR027417">
    <property type="entry name" value="P-loop_NTPase"/>
</dbReference>
<evidence type="ECO:0000313" key="4">
    <source>
        <dbReference type="Proteomes" id="UP001279681"/>
    </source>
</evidence>
<dbReference type="InterPro" id="IPR011579">
    <property type="entry name" value="ATPase_dom"/>
</dbReference>
<dbReference type="Pfam" id="PF03008">
    <property type="entry name" value="DUF234"/>
    <property type="match status" value="1"/>
</dbReference>
<organism evidence="3 4">
    <name type="scientific">Candidatus Cetobacterium colombiensis</name>
    <dbReference type="NCBI Taxonomy" id="3073100"/>
    <lineage>
        <taxon>Bacteria</taxon>
        <taxon>Fusobacteriati</taxon>
        <taxon>Fusobacteriota</taxon>
        <taxon>Fusobacteriia</taxon>
        <taxon>Fusobacteriales</taxon>
        <taxon>Fusobacteriaceae</taxon>
        <taxon>Cetobacterium</taxon>
    </lineage>
</organism>
<dbReference type="Pfam" id="PF01637">
    <property type="entry name" value="ATPase_2"/>
    <property type="match status" value="1"/>
</dbReference>
<dbReference type="PANTHER" id="PTHR34704:SF1">
    <property type="entry name" value="ATPASE"/>
    <property type="match status" value="1"/>
</dbReference>